<dbReference type="EMBL" id="JAEHTE010000001">
    <property type="protein sequence ID" value="MBI6882761.1"/>
    <property type="molecule type" value="Genomic_DNA"/>
</dbReference>
<dbReference type="Proteomes" id="UP000637061">
    <property type="component" value="Unassembled WGS sequence"/>
</dbReference>
<evidence type="ECO:0000313" key="2">
    <source>
        <dbReference type="Proteomes" id="UP000637061"/>
    </source>
</evidence>
<sequence>MAAQGVKPVKAFIVETDDPEDSTIQFATTNVAARRQGASVIGTDFGYVSCKRLPWADPYAGQRIPESAFIANGWLYDCATCGHQVDGETKYPKFEFELVFCGAECHEAELADRAAASSRKQELVSAVLAKYPGVEVTYASDHEERRIAQFRFPGGKDPVEWILGEDTVLVYGWDIDAWNAWREPFRAAGQ</sequence>
<dbReference type="RefSeq" id="WP_198746368.1">
    <property type="nucleotide sequence ID" value="NZ_JAEHTE010000001.1"/>
</dbReference>
<accession>A0A8I1EC22</accession>
<protein>
    <submittedName>
        <fullName evidence="1">Uncharacterized protein</fullName>
    </submittedName>
</protein>
<comment type="caution">
    <text evidence="1">The sequence shown here is derived from an EMBL/GenBank/DDBJ whole genome shotgun (WGS) entry which is preliminary data.</text>
</comment>
<reference evidence="1" key="1">
    <citation type="submission" date="2020-12" db="EMBL/GenBank/DDBJ databases">
        <title>Enhanced detection system for hospital associated transmission using whole genome sequencing surveillance.</title>
        <authorList>
            <person name="Harrison L.H."/>
            <person name="Van Tyne D."/>
            <person name="Marsh J.W."/>
            <person name="Griffith M.P."/>
            <person name="Snyder D.J."/>
            <person name="Cooper V.S."/>
            <person name="Mustapha M."/>
        </authorList>
    </citation>
    <scope>NUCLEOTIDE SEQUENCE</scope>
    <source>
        <strain evidence="1">PSB00042</strain>
    </source>
</reference>
<proteinExistence type="predicted"/>
<evidence type="ECO:0000313" key="1">
    <source>
        <dbReference type="EMBL" id="MBI6882761.1"/>
    </source>
</evidence>
<organism evidence="1 2">
    <name type="scientific">Pseudomonas putida</name>
    <name type="common">Arthrobacter siderocapsulatus</name>
    <dbReference type="NCBI Taxonomy" id="303"/>
    <lineage>
        <taxon>Bacteria</taxon>
        <taxon>Pseudomonadati</taxon>
        <taxon>Pseudomonadota</taxon>
        <taxon>Gammaproteobacteria</taxon>
        <taxon>Pseudomonadales</taxon>
        <taxon>Pseudomonadaceae</taxon>
        <taxon>Pseudomonas</taxon>
    </lineage>
</organism>
<gene>
    <name evidence="1" type="ORF">JEU22_02450</name>
</gene>
<dbReference type="AlphaFoldDB" id="A0A8I1EC22"/>
<name>A0A8I1EC22_PSEPU</name>